<evidence type="ECO:0000256" key="9">
    <source>
        <dbReference type="ARBA" id="ARBA00022840"/>
    </source>
</evidence>
<dbReference type="GO" id="GO:0030295">
    <property type="term" value="F:protein kinase activator activity"/>
    <property type="evidence" value="ECO:0007669"/>
    <property type="project" value="TreeGrafter"/>
</dbReference>
<keyword evidence="7" id="KW-0547">Nucleotide-binding</keyword>
<dbReference type="CDD" id="cd00130">
    <property type="entry name" value="PAS"/>
    <property type="match status" value="1"/>
</dbReference>
<dbReference type="InterPro" id="IPR000700">
    <property type="entry name" value="PAS-assoc_C"/>
</dbReference>
<evidence type="ECO:0000256" key="3">
    <source>
        <dbReference type="ARBA" id="ARBA00012438"/>
    </source>
</evidence>
<dbReference type="eggNOG" id="COG4251">
    <property type="taxonomic scope" value="Bacteria"/>
</dbReference>
<dbReference type="SUPFAM" id="SSF55785">
    <property type="entry name" value="PYP-like sensor domain (PAS domain)"/>
    <property type="match status" value="1"/>
</dbReference>
<evidence type="ECO:0000256" key="8">
    <source>
        <dbReference type="ARBA" id="ARBA00022777"/>
    </source>
</evidence>
<dbReference type="InterPro" id="IPR035965">
    <property type="entry name" value="PAS-like_dom_sf"/>
</dbReference>
<evidence type="ECO:0000256" key="12">
    <source>
        <dbReference type="ARBA" id="ARBA00023136"/>
    </source>
</evidence>
<dbReference type="EC" id="2.7.13.3" evidence="3"/>
<keyword evidence="8 16" id="KW-0418">Kinase</keyword>
<feature type="domain" description="PAS" evidence="14">
    <location>
        <begin position="392"/>
        <end position="467"/>
    </location>
</feature>
<evidence type="ECO:0000313" key="16">
    <source>
        <dbReference type="EMBL" id="ADR20132.1"/>
    </source>
</evidence>
<dbReference type="PRINTS" id="PR00344">
    <property type="entry name" value="BCTRLSENSOR"/>
</dbReference>
<dbReference type="NCBIfam" id="TIGR00229">
    <property type="entry name" value="sensory_box"/>
    <property type="match status" value="1"/>
</dbReference>
<evidence type="ECO:0000259" key="14">
    <source>
        <dbReference type="PROSITE" id="PS50112"/>
    </source>
</evidence>
<evidence type="ECO:0000256" key="2">
    <source>
        <dbReference type="ARBA" id="ARBA00004141"/>
    </source>
</evidence>
<evidence type="ECO:0000256" key="10">
    <source>
        <dbReference type="ARBA" id="ARBA00022989"/>
    </source>
</evidence>
<organism evidence="16 17">
    <name type="scientific">Marivirga tractuosa (strain ATCC 23168 / DSM 4126 / NBRC 15989 / NCIMB 1408 / VKM B-1430 / H-43)</name>
    <name type="common">Microscilla tractuosa</name>
    <name type="synonym">Flexibacter tractuosus</name>
    <dbReference type="NCBI Taxonomy" id="643867"/>
    <lineage>
        <taxon>Bacteria</taxon>
        <taxon>Pseudomonadati</taxon>
        <taxon>Bacteroidota</taxon>
        <taxon>Cytophagia</taxon>
        <taxon>Cytophagales</taxon>
        <taxon>Marivirgaceae</taxon>
        <taxon>Marivirga</taxon>
    </lineage>
</organism>
<dbReference type="AlphaFoldDB" id="E4TKF2"/>
<dbReference type="GO" id="GO:0007234">
    <property type="term" value="P:osmosensory signaling via phosphorelay pathway"/>
    <property type="evidence" value="ECO:0007669"/>
    <property type="project" value="TreeGrafter"/>
</dbReference>
<dbReference type="Pfam" id="PF13426">
    <property type="entry name" value="PAS_9"/>
    <property type="match status" value="1"/>
</dbReference>
<dbReference type="SMART" id="SM00387">
    <property type="entry name" value="HATPase_c"/>
    <property type="match status" value="1"/>
</dbReference>
<feature type="domain" description="PAC" evidence="15">
    <location>
        <begin position="465"/>
        <end position="516"/>
    </location>
</feature>
<evidence type="ECO:0000256" key="7">
    <source>
        <dbReference type="ARBA" id="ARBA00022741"/>
    </source>
</evidence>
<dbReference type="Pfam" id="PF02518">
    <property type="entry name" value="HATPase_c"/>
    <property type="match status" value="1"/>
</dbReference>
<dbReference type="InterPro" id="IPR036890">
    <property type="entry name" value="HATPase_C_sf"/>
</dbReference>
<dbReference type="PROSITE" id="PS50113">
    <property type="entry name" value="PAC"/>
    <property type="match status" value="1"/>
</dbReference>
<dbReference type="SUPFAM" id="SSF47384">
    <property type="entry name" value="Homodimeric domain of signal transducing histidine kinase"/>
    <property type="match status" value="1"/>
</dbReference>
<dbReference type="CDD" id="cd00082">
    <property type="entry name" value="HisKA"/>
    <property type="match status" value="1"/>
</dbReference>
<dbReference type="Gene3D" id="1.10.287.130">
    <property type="match status" value="1"/>
</dbReference>
<evidence type="ECO:0000313" key="17">
    <source>
        <dbReference type="Proteomes" id="UP000008720"/>
    </source>
</evidence>
<dbReference type="HOGENOM" id="CLU_372060_0_0_10"/>
<dbReference type="GO" id="GO:0016020">
    <property type="term" value="C:membrane"/>
    <property type="evidence" value="ECO:0007669"/>
    <property type="project" value="UniProtKB-SubCell"/>
</dbReference>
<evidence type="ECO:0000259" key="13">
    <source>
        <dbReference type="PROSITE" id="PS50109"/>
    </source>
</evidence>
<dbReference type="PROSITE" id="PS50109">
    <property type="entry name" value="HIS_KIN"/>
    <property type="match status" value="1"/>
</dbReference>
<keyword evidence="6" id="KW-0812">Transmembrane</keyword>
<dbReference type="SMART" id="SM00091">
    <property type="entry name" value="PAS"/>
    <property type="match status" value="2"/>
</dbReference>
<evidence type="ECO:0000259" key="15">
    <source>
        <dbReference type="PROSITE" id="PS50113"/>
    </source>
</evidence>
<dbReference type="STRING" id="643867.Ftrac_0121"/>
<keyword evidence="4" id="KW-0597">Phosphoprotein</keyword>
<keyword evidence="11" id="KW-0902">Two-component regulatory system</keyword>
<protein>
    <recommendedName>
        <fullName evidence="3">histidine kinase</fullName>
        <ecNumber evidence="3">2.7.13.3</ecNumber>
    </recommendedName>
</protein>
<dbReference type="PROSITE" id="PS50112">
    <property type="entry name" value="PAS"/>
    <property type="match status" value="1"/>
</dbReference>
<dbReference type="OrthoDB" id="9766459at2"/>
<dbReference type="InterPro" id="IPR003661">
    <property type="entry name" value="HisK_dim/P_dom"/>
</dbReference>
<keyword evidence="12" id="KW-0472">Membrane</keyword>
<proteinExistence type="predicted"/>
<sequence>MKVRYLDQIINILDNQDLNYELLENLSITDFQDYRCYYLLIENRILYVITEGEADGKKAQLFFKNLQQAALVKKGKKLTFILDATQLSNVPSSAREEIHFFDLSFRKYWSQILIIYQGVAKVILDMYAIHKPEHVMGIEKVGKPEIAVEYALNGQESQQFSGEYLNSLSKDELVKMVKKLQEKESLLTSDSSNSLAEITDILTDFTWEKENTDLVAFDKTDTLSPVYGLLNSIISDFKELDQAHQDLKIEFYDKLQFQVGEILHQEASLRGIFDSLDSMVWMVDSQFNFLAFNKKFHSHLKAQYGIVPEVGMNILEQEELSGEFDKTIHRINIALKGEEENYRDFYSEGGNIVKVVDSKIFPVEVHKNIQAVACLTNDITESFEASERIKSNEHIIASVNKNISEAIYRSSHDRGLIFVNEAFVQMFGFRSKEELYNHSELNSIYANPDDRERLGKLLIKEQAVTNVEVKFRKKNGETFTGLISSMVSEDEDGIKYFDGAIRDVSAMKSAQEKLKRQNRELKKLNTELDSFVYSASHDLKAPLSSVKGLINLARKETDKEQLDHYLHLVDQSINKLDAFIKDIVDLSRNARQEVQADYINFDEIVQETFDNYQYLENFDRIDKRIEIESKVEFYSDKRRLKVIFNNIISNAIRYFNPFVDNPFVKIRIITDAEKALILISDNGLGIENEYLDKIFDMFFRASNLGKGTGIGLYIVKETIQKVKGEIQVDSEVEKGTTFTVTLPNLKN</sequence>
<keyword evidence="17" id="KW-1185">Reference proteome</keyword>
<reference evidence="16 17" key="1">
    <citation type="journal article" date="2011" name="Stand. Genomic Sci.">
        <title>Complete genome sequence of Marivirga tractuosa type strain (H-43).</title>
        <authorList>
            <person name="Pagani I."/>
            <person name="Chertkov O."/>
            <person name="Lapidus A."/>
            <person name="Lucas S."/>
            <person name="Del Rio T.G."/>
            <person name="Tice H."/>
            <person name="Copeland A."/>
            <person name="Cheng J.F."/>
            <person name="Nolan M."/>
            <person name="Saunders E."/>
            <person name="Pitluck S."/>
            <person name="Held B."/>
            <person name="Goodwin L."/>
            <person name="Liolios K."/>
            <person name="Ovchinikova G."/>
            <person name="Ivanova N."/>
            <person name="Mavromatis K."/>
            <person name="Pati A."/>
            <person name="Chen A."/>
            <person name="Palaniappan K."/>
            <person name="Land M."/>
            <person name="Hauser L."/>
            <person name="Jeffries C.D."/>
            <person name="Detter J.C."/>
            <person name="Han C."/>
            <person name="Tapia R."/>
            <person name="Ngatchou-Djao O.D."/>
            <person name="Rohde M."/>
            <person name="Goker M."/>
            <person name="Spring S."/>
            <person name="Sikorski J."/>
            <person name="Woyke T."/>
            <person name="Bristow J."/>
            <person name="Eisen J.A."/>
            <person name="Markowitz V."/>
            <person name="Hugenholtz P."/>
            <person name="Klenk H.P."/>
            <person name="Kyrpides N.C."/>
        </authorList>
    </citation>
    <scope>NUCLEOTIDE SEQUENCE [LARGE SCALE GENOMIC DNA]</scope>
    <source>
        <strain evidence="17">ATCC 23168 / DSM 4126 / NBRC 15989 / NCIMB 1408 / VKM B-1430 / H-43</strain>
    </source>
</reference>
<evidence type="ECO:0000256" key="1">
    <source>
        <dbReference type="ARBA" id="ARBA00000085"/>
    </source>
</evidence>
<dbReference type="Gene3D" id="3.30.450.20">
    <property type="entry name" value="PAS domain"/>
    <property type="match status" value="2"/>
</dbReference>
<evidence type="ECO:0000256" key="6">
    <source>
        <dbReference type="ARBA" id="ARBA00022692"/>
    </source>
</evidence>
<feature type="domain" description="Histidine kinase" evidence="13">
    <location>
        <begin position="534"/>
        <end position="746"/>
    </location>
</feature>
<dbReference type="PANTHER" id="PTHR42878">
    <property type="entry name" value="TWO-COMPONENT HISTIDINE KINASE"/>
    <property type="match status" value="1"/>
</dbReference>
<gene>
    <name evidence="16" type="ordered locus">Ftrac_0121</name>
</gene>
<comment type="catalytic activity">
    <reaction evidence="1">
        <text>ATP + protein L-histidine = ADP + protein N-phospho-L-histidine.</text>
        <dbReference type="EC" id="2.7.13.3"/>
    </reaction>
</comment>
<dbReference type="InterPro" id="IPR003594">
    <property type="entry name" value="HATPase_dom"/>
</dbReference>
<dbReference type="PANTHER" id="PTHR42878:SF7">
    <property type="entry name" value="SENSOR HISTIDINE KINASE GLRK"/>
    <property type="match status" value="1"/>
</dbReference>
<dbReference type="SUPFAM" id="SSF55874">
    <property type="entry name" value="ATPase domain of HSP90 chaperone/DNA topoisomerase II/histidine kinase"/>
    <property type="match status" value="1"/>
</dbReference>
<dbReference type="EMBL" id="CP002349">
    <property type="protein sequence ID" value="ADR20132.1"/>
    <property type="molecule type" value="Genomic_DNA"/>
</dbReference>
<dbReference type="InterPro" id="IPR000014">
    <property type="entry name" value="PAS"/>
</dbReference>
<evidence type="ECO:0000256" key="4">
    <source>
        <dbReference type="ARBA" id="ARBA00022553"/>
    </source>
</evidence>
<keyword evidence="5" id="KW-0808">Transferase</keyword>
<dbReference type="GO" id="GO:0000155">
    <property type="term" value="F:phosphorelay sensor kinase activity"/>
    <property type="evidence" value="ECO:0007669"/>
    <property type="project" value="InterPro"/>
</dbReference>
<dbReference type="SMART" id="SM00388">
    <property type="entry name" value="HisKA"/>
    <property type="match status" value="1"/>
</dbReference>
<accession>E4TKF2</accession>
<dbReference type="Proteomes" id="UP000008720">
    <property type="component" value="Chromosome"/>
</dbReference>
<evidence type="ECO:0000256" key="5">
    <source>
        <dbReference type="ARBA" id="ARBA00022679"/>
    </source>
</evidence>
<dbReference type="GO" id="GO:0005524">
    <property type="term" value="F:ATP binding"/>
    <property type="evidence" value="ECO:0007669"/>
    <property type="project" value="UniProtKB-KW"/>
</dbReference>
<comment type="subcellular location">
    <subcellularLocation>
        <location evidence="2">Membrane</location>
        <topology evidence="2">Multi-pass membrane protein</topology>
    </subcellularLocation>
</comment>
<keyword evidence="9" id="KW-0067">ATP-binding</keyword>
<dbReference type="GO" id="GO:0000156">
    <property type="term" value="F:phosphorelay response regulator activity"/>
    <property type="evidence" value="ECO:0007669"/>
    <property type="project" value="TreeGrafter"/>
</dbReference>
<dbReference type="InterPro" id="IPR005467">
    <property type="entry name" value="His_kinase_dom"/>
</dbReference>
<dbReference type="Pfam" id="PF00512">
    <property type="entry name" value="HisKA"/>
    <property type="match status" value="1"/>
</dbReference>
<evidence type="ECO:0000256" key="11">
    <source>
        <dbReference type="ARBA" id="ARBA00023012"/>
    </source>
</evidence>
<keyword evidence="10" id="KW-1133">Transmembrane helix</keyword>
<dbReference type="KEGG" id="mtt:Ftrac_0121"/>
<dbReference type="InterPro" id="IPR050351">
    <property type="entry name" value="BphY/WalK/GraS-like"/>
</dbReference>
<dbReference type="InterPro" id="IPR036097">
    <property type="entry name" value="HisK_dim/P_sf"/>
</dbReference>
<dbReference type="Gene3D" id="3.30.565.10">
    <property type="entry name" value="Histidine kinase-like ATPase, C-terminal domain"/>
    <property type="match status" value="1"/>
</dbReference>
<dbReference type="InterPro" id="IPR004358">
    <property type="entry name" value="Sig_transdc_His_kin-like_C"/>
</dbReference>
<dbReference type="RefSeq" id="WP_013452283.1">
    <property type="nucleotide sequence ID" value="NC_014759.1"/>
</dbReference>
<name>E4TKF2_MARTH</name>